<name>A0A914VK64_9BILA</name>
<keyword evidence="2" id="KW-0812">Transmembrane</keyword>
<feature type="transmembrane region" description="Helical" evidence="2">
    <location>
        <begin position="258"/>
        <end position="280"/>
    </location>
</feature>
<dbReference type="WBParaSite" id="PSAMB.scaffold2141size25113.g16661.t1">
    <property type="protein sequence ID" value="PSAMB.scaffold2141size25113.g16661.t1"/>
    <property type="gene ID" value="PSAMB.scaffold2141size25113.g16661"/>
</dbReference>
<organism evidence="4 5">
    <name type="scientific">Plectus sambesii</name>
    <dbReference type="NCBI Taxonomy" id="2011161"/>
    <lineage>
        <taxon>Eukaryota</taxon>
        <taxon>Metazoa</taxon>
        <taxon>Ecdysozoa</taxon>
        <taxon>Nematoda</taxon>
        <taxon>Chromadorea</taxon>
        <taxon>Plectida</taxon>
        <taxon>Plectina</taxon>
        <taxon>Plectoidea</taxon>
        <taxon>Plectidae</taxon>
        <taxon>Plectus</taxon>
    </lineage>
</organism>
<dbReference type="AlphaFoldDB" id="A0A914VK64"/>
<dbReference type="Proteomes" id="UP000887566">
    <property type="component" value="Unplaced"/>
</dbReference>
<feature type="transmembrane region" description="Helical" evidence="2">
    <location>
        <begin position="147"/>
        <end position="168"/>
    </location>
</feature>
<accession>A0A914VK64</accession>
<evidence type="ECO:0000313" key="5">
    <source>
        <dbReference type="WBParaSite" id="PSAMB.scaffold2141size25113.g16661.t1"/>
    </source>
</evidence>
<evidence type="ECO:0000313" key="4">
    <source>
        <dbReference type="Proteomes" id="UP000887566"/>
    </source>
</evidence>
<dbReference type="PANTHER" id="PTHR11360">
    <property type="entry name" value="MONOCARBOXYLATE TRANSPORTER"/>
    <property type="match status" value="1"/>
</dbReference>
<feature type="transmembrane region" description="Helical" evidence="2">
    <location>
        <begin position="20"/>
        <end position="45"/>
    </location>
</feature>
<reference evidence="5" key="1">
    <citation type="submission" date="2022-11" db="UniProtKB">
        <authorList>
            <consortium name="WormBaseParasite"/>
        </authorList>
    </citation>
    <scope>IDENTIFICATION</scope>
</reference>
<evidence type="ECO:0000256" key="1">
    <source>
        <dbReference type="ARBA" id="ARBA00004141"/>
    </source>
</evidence>
<keyword evidence="2" id="KW-1133">Transmembrane helix</keyword>
<dbReference type="GO" id="GO:0016020">
    <property type="term" value="C:membrane"/>
    <property type="evidence" value="ECO:0007669"/>
    <property type="project" value="UniProtKB-SubCell"/>
</dbReference>
<feature type="transmembrane region" description="Helical" evidence="2">
    <location>
        <begin position="111"/>
        <end position="135"/>
    </location>
</feature>
<comment type="subcellular location">
    <subcellularLocation>
        <location evidence="1">Membrane</location>
        <topology evidence="1">Multi-pass membrane protein</topology>
    </subcellularLocation>
</comment>
<proteinExistence type="predicted"/>
<feature type="transmembrane region" description="Helical" evidence="2">
    <location>
        <begin position="57"/>
        <end position="80"/>
    </location>
</feature>
<protein>
    <submittedName>
        <fullName evidence="5">Major facilitator superfamily (MFS) profile domain-containing protein</fullName>
    </submittedName>
</protein>
<feature type="transmembrane region" description="Helical" evidence="2">
    <location>
        <begin position="350"/>
        <end position="370"/>
    </location>
</feature>
<evidence type="ECO:0000259" key="3">
    <source>
        <dbReference type="PROSITE" id="PS50850"/>
    </source>
</evidence>
<dbReference type="InterPro" id="IPR011701">
    <property type="entry name" value="MFS"/>
</dbReference>
<dbReference type="SUPFAM" id="SSF103473">
    <property type="entry name" value="MFS general substrate transporter"/>
    <property type="match status" value="1"/>
</dbReference>
<dbReference type="PANTHER" id="PTHR11360:SF284">
    <property type="entry name" value="EG:103B4.3 PROTEIN-RELATED"/>
    <property type="match status" value="1"/>
</dbReference>
<feature type="domain" description="Major facilitator superfamily (MFS) profile" evidence="3">
    <location>
        <begin position="221"/>
        <end position="421"/>
    </location>
</feature>
<dbReference type="PROSITE" id="PS50850">
    <property type="entry name" value="MFS"/>
    <property type="match status" value="1"/>
</dbReference>
<feature type="transmembrane region" description="Helical" evidence="2">
    <location>
        <begin position="216"/>
        <end position="238"/>
    </location>
</feature>
<keyword evidence="2" id="KW-0472">Membrane</keyword>
<dbReference type="Pfam" id="PF07690">
    <property type="entry name" value="MFS_1"/>
    <property type="match status" value="1"/>
</dbReference>
<dbReference type="InterPro" id="IPR036259">
    <property type="entry name" value="MFS_trans_sf"/>
</dbReference>
<dbReference type="InterPro" id="IPR020846">
    <property type="entry name" value="MFS_dom"/>
</dbReference>
<feature type="transmembrane region" description="Helical" evidence="2">
    <location>
        <begin position="174"/>
        <end position="195"/>
    </location>
</feature>
<feature type="transmembrane region" description="Helical" evidence="2">
    <location>
        <begin position="87"/>
        <end position="105"/>
    </location>
</feature>
<keyword evidence="4" id="KW-1185">Reference proteome</keyword>
<dbReference type="InterPro" id="IPR050327">
    <property type="entry name" value="Proton-linked_MCT"/>
</dbReference>
<feature type="transmembrane region" description="Helical" evidence="2">
    <location>
        <begin position="376"/>
        <end position="398"/>
    </location>
</feature>
<dbReference type="GO" id="GO:0022857">
    <property type="term" value="F:transmembrane transporter activity"/>
    <property type="evidence" value="ECO:0007669"/>
    <property type="project" value="InterPro"/>
</dbReference>
<sequence>MATPRTKNVAAQFDTSYSWLIMVASFLVQTVIFGTLSSLGVYYAHFVEDLSWSPSQAAIIPSAVFGTSCLMGPIVSVMYYSIGSRCTTILGGLLTFAGFVAAFLADSSDRFWITFAFCIVGIGVGTALGSCHPIITEYFLKYRHTALTVSTIGGAFGPFMIPVIVQYFLKHYGFQGAALLHGGLALQVVVLGMLMRSTGAFETSSSKLRDKCQFQLLKQPLFLLMCLNCAMWGGTNFIHSSMINTLIIERGLSADTAALMVSASGAANLIGRMLVALIAHKGDNLRIWLYFATSTMFTIGVSLCVIGSTVPEFLSFQLLNGLGFGSMRSISPSLMLYLFGPENMSASRGFMTPFVGASGLLAPLLAGLLAEAYDMTAAYYLATGLGLVNVITCVGLALKSHGARTDTKQEPVAAEPLEIDG</sequence>
<feature type="transmembrane region" description="Helical" evidence="2">
    <location>
        <begin position="287"/>
        <end position="310"/>
    </location>
</feature>
<dbReference type="Gene3D" id="1.20.1250.20">
    <property type="entry name" value="MFS general substrate transporter like domains"/>
    <property type="match status" value="2"/>
</dbReference>
<evidence type="ECO:0000256" key="2">
    <source>
        <dbReference type="SAM" id="Phobius"/>
    </source>
</evidence>